<dbReference type="EMBL" id="BOOU01000114">
    <property type="protein sequence ID" value="GII81849.1"/>
    <property type="molecule type" value="Genomic_DNA"/>
</dbReference>
<keyword evidence="2" id="KW-0472">Membrane</keyword>
<evidence type="ECO:0000256" key="1">
    <source>
        <dbReference type="SAM" id="MobiDB-lite"/>
    </source>
</evidence>
<feature type="transmembrane region" description="Helical" evidence="2">
    <location>
        <begin position="61"/>
        <end position="82"/>
    </location>
</feature>
<gene>
    <name evidence="3" type="ORF">Sru01_68310</name>
</gene>
<dbReference type="Proteomes" id="UP000655287">
    <property type="component" value="Unassembled WGS sequence"/>
</dbReference>
<evidence type="ECO:0000313" key="3">
    <source>
        <dbReference type="EMBL" id="GII81849.1"/>
    </source>
</evidence>
<proteinExistence type="predicted"/>
<feature type="region of interest" description="Disordered" evidence="1">
    <location>
        <begin position="1"/>
        <end position="53"/>
    </location>
</feature>
<evidence type="ECO:0000313" key="4">
    <source>
        <dbReference type="Proteomes" id="UP000655287"/>
    </source>
</evidence>
<evidence type="ECO:0000256" key="2">
    <source>
        <dbReference type="SAM" id="Phobius"/>
    </source>
</evidence>
<keyword evidence="4" id="KW-1185">Reference proteome</keyword>
<organism evidence="3 4">
    <name type="scientific">Sphaerisporangium rufum</name>
    <dbReference type="NCBI Taxonomy" id="1381558"/>
    <lineage>
        <taxon>Bacteria</taxon>
        <taxon>Bacillati</taxon>
        <taxon>Actinomycetota</taxon>
        <taxon>Actinomycetes</taxon>
        <taxon>Streptosporangiales</taxon>
        <taxon>Streptosporangiaceae</taxon>
        <taxon>Sphaerisporangium</taxon>
    </lineage>
</organism>
<dbReference type="AlphaFoldDB" id="A0A919R938"/>
<protein>
    <submittedName>
        <fullName evidence="3">Uncharacterized protein</fullName>
    </submittedName>
</protein>
<keyword evidence="2" id="KW-0812">Transmembrane</keyword>
<accession>A0A919R938</accession>
<feature type="compositionally biased region" description="Basic residues" evidence="1">
    <location>
        <begin position="29"/>
        <end position="41"/>
    </location>
</feature>
<name>A0A919R938_9ACTN</name>
<keyword evidence="2" id="KW-1133">Transmembrane helix</keyword>
<comment type="caution">
    <text evidence="3">The sequence shown here is derived from an EMBL/GenBank/DDBJ whole genome shotgun (WGS) entry which is preliminary data.</text>
</comment>
<dbReference type="RefSeq" id="WP_203994734.1">
    <property type="nucleotide sequence ID" value="NZ_BOOU01000114.1"/>
</dbReference>
<feature type="compositionally biased region" description="Low complexity" evidence="1">
    <location>
        <begin position="7"/>
        <end position="18"/>
    </location>
</feature>
<reference evidence="3" key="1">
    <citation type="submission" date="2021-01" db="EMBL/GenBank/DDBJ databases">
        <title>Whole genome shotgun sequence of Sphaerisporangium rufum NBRC 109079.</title>
        <authorList>
            <person name="Komaki H."/>
            <person name="Tamura T."/>
        </authorList>
    </citation>
    <scope>NUCLEOTIDE SEQUENCE</scope>
    <source>
        <strain evidence="3">NBRC 109079</strain>
    </source>
</reference>
<sequence>MNPNPFPNQNLQNMLNQQAHQRAAETQQRHMRPHGTPHRPVHPNLSHRPPSHYSGGSGGGFFSALLGVVLVIGFLFFLFNFVL</sequence>